<reference evidence="4" key="1">
    <citation type="submission" date="2014-12" db="EMBL/GenBank/DDBJ databases">
        <title>Genome Sequence of Valsa Canker Pathogens Uncovers a Specific Adaption of Colonization on Woody Bark.</title>
        <authorList>
            <person name="Yin Z."/>
            <person name="Liu H."/>
            <person name="Gao X."/>
            <person name="Li Z."/>
            <person name="Song N."/>
            <person name="Ke X."/>
            <person name="Dai Q."/>
            <person name="Wu Y."/>
            <person name="Sun Y."/>
            <person name="Xu J.-R."/>
            <person name="Kang Z.K."/>
            <person name="Wang L."/>
            <person name="Huang L."/>
        </authorList>
    </citation>
    <scope>NUCLEOTIDE SEQUENCE [LARGE SCALE GENOMIC DNA]</scope>
    <source>
        <strain evidence="4">03-8</strain>
    </source>
</reference>
<feature type="region of interest" description="Disordered" evidence="3">
    <location>
        <begin position="326"/>
        <end position="346"/>
    </location>
</feature>
<protein>
    <submittedName>
        <fullName evidence="4">Nitrile-specifier protein 5</fullName>
    </submittedName>
</protein>
<feature type="compositionally biased region" description="Polar residues" evidence="3">
    <location>
        <begin position="13"/>
        <end position="27"/>
    </location>
</feature>
<dbReference type="Gene3D" id="2.120.10.80">
    <property type="entry name" value="Kelch-type beta propeller"/>
    <property type="match status" value="2"/>
</dbReference>
<keyword evidence="2" id="KW-0408">Iron</keyword>
<dbReference type="Pfam" id="PF01344">
    <property type="entry name" value="Kelch_1"/>
    <property type="match status" value="1"/>
</dbReference>
<gene>
    <name evidence="4" type="ORF">VM1G_08463</name>
</gene>
<dbReference type="OrthoDB" id="10250130at2759"/>
<dbReference type="GO" id="GO:0019760">
    <property type="term" value="P:glucosinolate metabolic process"/>
    <property type="evidence" value="ECO:0007669"/>
    <property type="project" value="UniProtKB-ARBA"/>
</dbReference>
<keyword evidence="1" id="KW-0677">Repeat</keyword>
<dbReference type="PANTHER" id="PTHR47435">
    <property type="entry name" value="KELCH REPEAT PROTEIN (AFU_ORTHOLOGUE AFUA_5G12780)"/>
    <property type="match status" value="1"/>
</dbReference>
<dbReference type="PANTHER" id="PTHR47435:SF4">
    <property type="entry name" value="KELCH REPEAT PROTEIN (AFU_ORTHOLOGUE AFUA_5G12780)"/>
    <property type="match status" value="1"/>
</dbReference>
<organism evidence="4 5">
    <name type="scientific">Cytospora mali</name>
    <name type="common">Apple Valsa canker fungus</name>
    <name type="synonym">Valsa mali</name>
    <dbReference type="NCBI Taxonomy" id="578113"/>
    <lineage>
        <taxon>Eukaryota</taxon>
        <taxon>Fungi</taxon>
        <taxon>Dikarya</taxon>
        <taxon>Ascomycota</taxon>
        <taxon>Pezizomycotina</taxon>
        <taxon>Sordariomycetes</taxon>
        <taxon>Sordariomycetidae</taxon>
        <taxon>Diaporthales</taxon>
        <taxon>Cytosporaceae</taxon>
        <taxon>Cytospora</taxon>
    </lineage>
</organism>
<evidence type="ECO:0000313" key="5">
    <source>
        <dbReference type="Proteomes" id="UP000078559"/>
    </source>
</evidence>
<dbReference type="EMBL" id="CM003106">
    <property type="protein sequence ID" value="KUI72539.1"/>
    <property type="molecule type" value="Genomic_DNA"/>
</dbReference>
<dbReference type="InterPro" id="IPR006652">
    <property type="entry name" value="Kelch_1"/>
</dbReference>
<name>A0A194W7S7_CYTMA</name>
<proteinExistence type="predicted"/>
<feature type="compositionally biased region" description="Low complexity" evidence="3">
    <location>
        <begin position="28"/>
        <end position="48"/>
    </location>
</feature>
<keyword evidence="5" id="KW-1185">Reference proteome</keyword>
<sequence length="646" mass="69173">MEQFGALKRRTTDLMTQAQGQMSNLQKPNMPNMPNMPSMPSMPSNLPNFPTLTDLSSKLPKMPTFGMVHPHNTGNPTQKATWERIDVPPLPRSSHSINVVSGNAYIFGGEVQPREPVDNDMHIITLPFSSAGADYYAVKAKAAPKPEVPAVPTVIEPSDDGKGNDAEAEKELADVSLSSLKEQGEGVATGSENISDGPDSGPSTAKQLARAEAADVSSLGDVPCPRVGHATAVIGNRIFLFGGRGGPDLTPLEEYGRVWVFDTKTHLWSYLDPLLPAAEPLSPAFADKRHHYPAARSYHSAAGVDQPRDFETRRKVETWAEWAQGDSNVRGTPQRPIVGNVASNSRDEDDDGYGTFIIHSGCFAEGGRANDTWAFDIRSRVWQELPSAPGKPRGGTSLAIAGSKLWRYGGFNGETEEGGQLDCLDLVVDDFSEATGERDVVLSTRGGWKSIFPDQLPGSPAAPLVAAAEGAPIAEASTGEEDAAAPLKAGAAEPNWPGNRSVAGMQTVTMGGPGGREYLVLLLGERDPSEAGHEAAGKFWDDIWAYELPRPTMASSALGAVFGRARSGSRTLDRPAEGKWFRVETEAYDDDDEAAAEGPGPRGWFAAGHMGELEERGVLIWGGVDGTNKRLGDGWILRLGSEKREP</sequence>
<evidence type="ECO:0000256" key="2">
    <source>
        <dbReference type="ARBA" id="ARBA00023004"/>
    </source>
</evidence>
<evidence type="ECO:0000256" key="3">
    <source>
        <dbReference type="SAM" id="MobiDB-lite"/>
    </source>
</evidence>
<feature type="region of interest" description="Disordered" evidence="3">
    <location>
        <begin position="1"/>
        <end position="48"/>
    </location>
</feature>
<feature type="region of interest" description="Disordered" evidence="3">
    <location>
        <begin position="150"/>
        <end position="212"/>
    </location>
</feature>
<feature type="compositionally biased region" description="Basic and acidic residues" evidence="3">
    <location>
        <begin position="159"/>
        <end position="173"/>
    </location>
</feature>
<evidence type="ECO:0000313" key="4">
    <source>
        <dbReference type="EMBL" id="KUI72539.1"/>
    </source>
</evidence>
<dbReference type="AlphaFoldDB" id="A0A194W7S7"/>
<dbReference type="Proteomes" id="UP000078559">
    <property type="component" value="Chromosome 9"/>
</dbReference>
<dbReference type="SUPFAM" id="SSF117281">
    <property type="entry name" value="Kelch motif"/>
    <property type="match status" value="1"/>
</dbReference>
<accession>A0A194W7S7</accession>
<evidence type="ECO:0000256" key="1">
    <source>
        <dbReference type="ARBA" id="ARBA00022737"/>
    </source>
</evidence>
<dbReference type="InterPro" id="IPR015915">
    <property type="entry name" value="Kelch-typ_b-propeller"/>
</dbReference>